<dbReference type="Proteomes" id="UP000828390">
    <property type="component" value="Unassembled WGS sequence"/>
</dbReference>
<proteinExistence type="predicted"/>
<reference evidence="2" key="1">
    <citation type="journal article" date="2019" name="bioRxiv">
        <title>The Genome of the Zebra Mussel, Dreissena polymorpha: A Resource for Invasive Species Research.</title>
        <authorList>
            <person name="McCartney M.A."/>
            <person name="Auch B."/>
            <person name="Kono T."/>
            <person name="Mallez S."/>
            <person name="Zhang Y."/>
            <person name="Obille A."/>
            <person name="Becker A."/>
            <person name="Abrahante J.E."/>
            <person name="Garbe J."/>
            <person name="Badalamenti J.P."/>
            <person name="Herman A."/>
            <person name="Mangelson H."/>
            <person name="Liachko I."/>
            <person name="Sullivan S."/>
            <person name="Sone E.D."/>
            <person name="Koren S."/>
            <person name="Silverstein K.A.T."/>
            <person name="Beckman K.B."/>
            <person name="Gohl D.M."/>
        </authorList>
    </citation>
    <scope>NUCLEOTIDE SEQUENCE</scope>
    <source>
        <strain evidence="2">Duluth1</strain>
        <tissue evidence="2">Whole animal</tissue>
    </source>
</reference>
<dbReference type="InterPro" id="IPR051363">
    <property type="entry name" value="RLR_Helicase"/>
</dbReference>
<reference evidence="2" key="2">
    <citation type="submission" date="2020-11" db="EMBL/GenBank/DDBJ databases">
        <authorList>
            <person name="McCartney M.A."/>
            <person name="Auch B."/>
            <person name="Kono T."/>
            <person name="Mallez S."/>
            <person name="Becker A."/>
            <person name="Gohl D.M."/>
            <person name="Silverstein K.A.T."/>
            <person name="Koren S."/>
            <person name="Bechman K.B."/>
            <person name="Herman A."/>
            <person name="Abrahante J.E."/>
            <person name="Garbe J."/>
        </authorList>
    </citation>
    <scope>NUCLEOTIDE SEQUENCE</scope>
    <source>
        <strain evidence="2">Duluth1</strain>
        <tissue evidence="2">Whole animal</tissue>
    </source>
</reference>
<keyword evidence="3" id="KW-1185">Reference proteome</keyword>
<dbReference type="PANTHER" id="PTHR14074:SF16">
    <property type="entry name" value="ANTIVIRAL INNATE IMMUNE RESPONSE RECEPTOR RIG-I"/>
    <property type="match status" value="1"/>
</dbReference>
<dbReference type="EMBL" id="JAIWYP010000014">
    <property type="protein sequence ID" value="KAH3708150.1"/>
    <property type="molecule type" value="Genomic_DNA"/>
</dbReference>
<dbReference type="InterPro" id="IPR027417">
    <property type="entry name" value="P-loop_NTPase"/>
</dbReference>
<evidence type="ECO:0000259" key="1">
    <source>
        <dbReference type="PROSITE" id="PS51194"/>
    </source>
</evidence>
<dbReference type="PROSITE" id="PS51194">
    <property type="entry name" value="HELICASE_CTER"/>
    <property type="match status" value="1"/>
</dbReference>
<gene>
    <name evidence="2" type="ORF">DPMN_067589</name>
</gene>
<sequence length="63" mass="7087">MTESVQTETVEKFRDGHYKVMVCTSVGTEGIDVPDCNIVINYNYSGDEITKIQMKGEQEHGCQ</sequence>
<dbReference type="SUPFAM" id="SSF52540">
    <property type="entry name" value="P-loop containing nucleoside triphosphate hydrolases"/>
    <property type="match status" value="1"/>
</dbReference>
<dbReference type="Pfam" id="PF00271">
    <property type="entry name" value="Helicase_C"/>
    <property type="match status" value="1"/>
</dbReference>
<accession>A0A9D3YVJ8</accession>
<organism evidence="2 3">
    <name type="scientific">Dreissena polymorpha</name>
    <name type="common">Zebra mussel</name>
    <name type="synonym">Mytilus polymorpha</name>
    <dbReference type="NCBI Taxonomy" id="45954"/>
    <lineage>
        <taxon>Eukaryota</taxon>
        <taxon>Metazoa</taxon>
        <taxon>Spiralia</taxon>
        <taxon>Lophotrochozoa</taxon>
        <taxon>Mollusca</taxon>
        <taxon>Bivalvia</taxon>
        <taxon>Autobranchia</taxon>
        <taxon>Heteroconchia</taxon>
        <taxon>Euheterodonta</taxon>
        <taxon>Imparidentia</taxon>
        <taxon>Neoheterodontei</taxon>
        <taxon>Myida</taxon>
        <taxon>Dreissenoidea</taxon>
        <taxon>Dreissenidae</taxon>
        <taxon>Dreissena</taxon>
    </lineage>
</organism>
<dbReference type="GO" id="GO:0008270">
    <property type="term" value="F:zinc ion binding"/>
    <property type="evidence" value="ECO:0007669"/>
    <property type="project" value="TreeGrafter"/>
</dbReference>
<name>A0A9D3YVJ8_DREPO</name>
<dbReference type="GO" id="GO:0003727">
    <property type="term" value="F:single-stranded RNA binding"/>
    <property type="evidence" value="ECO:0007669"/>
    <property type="project" value="TreeGrafter"/>
</dbReference>
<dbReference type="PANTHER" id="PTHR14074">
    <property type="entry name" value="HELICASE WITH DEATH DOMAIN-RELATED"/>
    <property type="match status" value="1"/>
</dbReference>
<comment type="caution">
    <text evidence="2">The sequence shown here is derived from an EMBL/GenBank/DDBJ whole genome shotgun (WGS) entry which is preliminary data.</text>
</comment>
<dbReference type="GO" id="GO:0002753">
    <property type="term" value="P:cytoplasmic pattern recognition receptor signaling pathway"/>
    <property type="evidence" value="ECO:0007669"/>
    <property type="project" value="TreeGrafter"/>
</dbReference>
<dbReference type="GO" id="GO:0140374">
    <property type="term" value="P:antiviral innate immune response"/>
    <property type="evidence" value="ECO:0007669"/>
    <property type="project" value="TreeGrafter"/>
</dbReference>
<dbReference type="AlphaFoldDB" id="A0A9D3YVJ8"/>
<feature type="domain" description="Helicase C-terminal" evidence="1">
    <location>
        <begin position="1"/>
        <end position="63"/>
    </location>
</feature>
<dbReference type="InterPro" id="IPR001650">
    <property type="entry name" value="Helicase_C-like"/>
</dbReference>
<evidence type="ECO:0000313" key="3">
    <source>
        <dbReference type="Proteomes" id="UP000828390"/>
    </source>
</evidence>
<dbReference type="Gene3D" id="3.40.50.300">
    <property type="entry name" value="P-loop containing nucleotide triphosphate hydrolases"/>
    <property type="match status" value="1"/>
</dbReference>
<dbReference type="GO" id="GO:0003725">
    <property type="term" value="F:double-stranded RNA binding"/>
    <property type="evidence" value="ECO:0007669"/>
    <property type="project" value="TreeGrafter"/>
</dbReference>
<evidence type="ECO:0000313" key="2">
    <source>
        <dbReference type="EMBL" id="KAH3708150.1"/>
    </source>
</evidence>
<dbReference type="GO" id="GO:0005737">
    <property type="term" value="C:cytoplasm"/>
    <property type="evidence" value="ECO:0007669"/>
    <property type="project" value="TreeGrafter"/>
</dbReference>
<protein>
    <recommendedName>
        <fullName evidence="1">Helicase C-terminal domain-containing protein</fullName>
    </recommendedName>
</protein>